<dbReference type="AlphaFoldDB" id="A0AAD8EX76"/>
<proteinExistence type="predicted"/>
<evidence type="ECO:0000313" key="1">
    <source>
        <dbReference type="EMBL" id="KAK0042049.1"/>
    </source>
</evidence>
<keyword evidence="2" id="KW-1185">Reference proteome</keyword>
<reference evidence="1" key="2">
    <citation type="submission" date="2023-04" db="EMBL/GenBank/DDBJ databases">
        <authorList>
            <person name="Bu L."/>
            <person name="Lu L."/>
            <person name="Laidemitt M.R."/>
            <person name="Zhang S.M."/>
            <person name="Mutuku M."/>
            <person name="Mkoji G."/>
            <person name="Steinauer M."/>
            <person name="Loker E.S."/>
        </authorList>
    </citation>
    <scope>NUCLEOTIDE SEQUENCE</scope>
    <source>
        <strain evidence="1">KasaAsao</strain>
        <tissue evidence="1">Whole Snail</tissue>
    </source>
</reference>
<dbReference type="Proteomes" id="UP001233172">
    <property type="component" value="Unassembled WGS sequence"/>
</dbReference>
<comment type="caution">
    <text evidence="1">The sequence shown here is derived from an EMBL/GenBank/DDBJ whole genome shotgun (WGS) entry which is preliminary data.</text>
</comment>
<organism evidence="1 2">
    <name type="scientific">Biomphalaria pfeifferi</name>
    <name type="common">Bloodfluke planorb</name>
    <name type="synonym">Freshwater snail</name>
    <dbReference type="NCBI Taxonomy" id="112525"/>
    <lineage>
        <taxon>Eukaryota</taxon>
        <taxon>Metazoa</taxon>
        <taxon>Spiralia</taxon>
        <taxon>Lophotrochozoa</taxon>
        <taxon>Mollusca</taxon>
        <taxon>Gastropoda</taxon>
        <taxon>Heterobranchia</taxon>
        <taxon>Euthyneura</taxon>
        <taxon>Panpulmonata</taxon>
        <taxon>Hygrophila</taxon>
        <taxon>Lymnaeoidea</taxon>
        <taxon>Planorbidae</taxon>
        <taxon>Biomphalaria</taxon>
    </lineage>
</organism>
<protein>
    <submittedName>
        <fullName evidence="1">Uncharacterized protein</fullName>
    </submittedName>
</protein>
<evidence type="ECO:0000313" key="2">
    <source>
        <dbReference type="Proteomes" id="UP001233172"/>
    </source>
</evidence>
<gene>
    <name evidence="1" type="ORF">Bpfe_028543</name>
</gene>
<sequence length="171" mass="19583">MACRIPVFDVTLLPSCRAKLFMPDVSIVCDFQRVYPKVTCLLGYESNVFQPEVLVEYVKAPTPASPGYYDISCRGFLKFKDRYQTTYVRILYTYELDIKEGGNITQSRVQEVTLKWSPEMVINSPPDISICPPKMSRNVTVYCSATSSSKNVKLNLFVDNVKLYRRSRPHS</sequence>
<accession>A0AAD8EX76</accession>
<reference evidence="1" key="1">
    <citation type="journal article" date="2023" name="PLoS Negl. Trop. Dis.">
        <title>A genome sequence for Biomphalaria pfeifferi, the major vector snail for the human-infecting parasite Schistosoma mansoni.</title>
        <authorList>
            <person name="Bu L."/>
            <person name="Lu L."/>
            <person name="Laidemitt M.R."/>
            <person name="Zhang S.M."/>
            <person name="Mutuku M."/>
            <person name="Mkoji G."/>
            <person name="Steinauer M."/>
            <person name="Loker E.S."/>
        </authorList>
    </citation>
    <scope>NUCLEOTIDE SEQUENCE</scope>
    <source>
        <strain evidence="1">KasaAsao</strain>
    </source>
</reference>
<name>A0AAD8EX76_BIOPF</name>
<dbReference type="EMBL" id="JASAOG010000253">
    <property type="protein sequence ID" value="KAK0042049.1"/>
    <property type="molecule type" value="Genomic_DNA"/>
</dbReference>